<dbReference type="PANTHER" id="PTHR31973:SF190">
    <property type="entry name" value="MULE TRANSPOSASE DOMAIN-CONTAINING PROTEIN"/>
    <property type="match status" value="1"/>
</dbReference>
<comment type="caution">
    <text evidence="3">The sequence shown here is derived from an EMBL/GenBank/DDBJ whole genome shotgun (WGS) entry which is preliminary data.</text>
</comment>
<sequence>MGFRAYRRDMLGLDYAFMKGPFLGQVLVDVGLDSNNGIYPLAYALVEAKSKSSWCWFLQCLGDDIDLHPNSNFKFISDRQKGIIPAIKTDYPSRAKSDLLLNNICEVFNGKIVGGRDKPVITLLKYIREYCMKRIINLQGVIDKCTGPLTPTTTRIMESIKKEAHLMKVQWNGVNNLLKYGSEWPGDTTPEMWVNPCYWLSTWKETYSHKIQPICETKYLENFTCPTSLLPPKHHVQVGRPRKGRTITCQPCGNTRHNKATCKGQDRKATTGGNNAKASGSASRQAQQTKPAVGQDGSGGSGAGDVIGLSAAADEGGVGVASQGSSHSRWTKRRVQT</sequence>
<dbReference type="InterPro" id="IPR018289">
    <property type="entry name" value="MULE_transposase_dom"/>
</dbReference>
<feature type="domain" description="MULE transposase" evidence="2">
    <location>
        <begin position="11"/>
        <end position="93"/>
    </location>
</feature>
<feature type="region of interest" description="Disordered" evidence="1">
    <location>
        <begin position="258"/>
        <end position="337"/>
    </location>
</feature>
<dbReference type="PANTHER" id="PTHR31973">
    <property type="entry name" value="POLYPROTEIN, PUTATIVE-RELATED"/>
    <property type="match status" value="1"/>
</dbReference>
<organism evidence="3 4">
    <name type="scientific">Tanacetum coccineum</name>
    <dbReference type="NCBI Taxonomy" id="301880"/>
    <lineage>
        <taxon>Eukaryota</taxon>
        <taxon>Viridiplantae</taxon>
        <taxon>Streptophyta</taxon>
        <taxon>Embryophyta</taxon>
        <taxon>Tracheophyta</taxon>
        <taxon>Spermatophyta</taxon>
        <taxon>Magnoliopsida</taxon>
        <taxon>eudicotyledons</taxon>
        <taxon>Gunneridae</taxon>
        <taxon>Pentapetalae</taxon>
        <taxon>asterids</taxon>
        <taxon>campanulids</taxon>
        <taxon>Asterales</taxon>
        <taxon>Asteraceae</taxon>
        <taxon>Asteroideae</taxon>
        <taxon>Anthemideae</taxon>
        <taxon>Anthemidinae</taxon>
        <taxon>Tanacetum</taxon>
    </lineage>
</organism>
<dbReference type="EMBL" id="BQNB010013961">
    <property type="protein sequence ID" value="GJT22353.1"/>
    <property type="molecule type" value="Genomic_DNA"/>
</dbReference>
<gene>
    <name evidence="3" type="ORF">Tco_0892290</name>
</gene>
<protein>
    <submittedName>
        <fullName evidence="3">Heat stress transcription factor B-4-like protein</fullName>
    </submittedName>
</protein>
<evidence type="ECO:0000259" key="2">
    <source>
        <dbReference type="Pfam" id="PF10551"/>
    </source>
</evidence>
<reference evidence="3" key="1">
    <citation type="journal article" date="2022" name="Int. J. Mol. Sci.">
        <title>Draft Genome of Tanacetum Coccineum: Genomic Comparison of Closely Related Tanacetum-Family Plants.</title>
        <authorList>
            <person name="Yamashiro T."/>
            <person name="Shiraishi A."/>
            <person name="Nakayama K."/>
            <person name="Satake H."/>
        </authorList>
    </citation>
    <scope>NUCLEOTIDE SEQUENCE</scope>
</reference>
<dbReference type="Pfam" id="PF10551">
    <property type="entry name" value="MULE"/>
    <property type="match status" value="1"/>
</dbReference>
<feature type="compositionally biased region" description="Polar residues" evidence="1">
    <location>
        <begin position="271"/>
        <end position="290"/>
    </location>
</feature>
<dbReference type="Proteomes" id="UP001151760">
    <property type="component" value="Unassembled WGS sequence"/>
</dbReference>
<proteinExistence type="predicted"/>
<evidence type="ECO:0000256" key="1">
    <source>
        <dbReference type="SAM" id="MobiDB-lite"/>
    </source>
</evidence>
<evidence type="ECO:0000313" key="3">
    <source>
        <dbReference type="EMBL" id="GJT22353.1"/>
    </source>
</evidence>
<evidence type="ECO:0000313" key="4">
    <source>
        <dbReference type="Proteomes" id="UP001151760"/>
    </source>
</evidence>
<name>A0ABQ5C8K1_9ASTR</name>
<reference evidence="3" key="2">
    <citation type="submission" date="2022-01" db="EMBL/GenBank/DDBJ databases">
        <authorList>
            <person name="Yamashiro T."/>
            <person name="Shiraishi A."/>
            <person name="Satake H."/>
            <person name="Nakayama K."/>
        </authorList>
    </citation>
    <scope>NUCLEOTIDE SEQUENCE</scope>
</reference>
<keyword evidence="4" id="KW-1185">Reference proteome</keyword>
<accession>A0ABQ5C8K1</accession>
<feature type="compositionally biased region" description="Gly residues" evidence="1">
    <location>
        <begin position="296"/>
        <end position="305"/>
    </location>
</feature>